<protein>
    <recommendedName>
        <fullName evidence="3 8">Glutamate decarboxylase</fullName>
        <ecNumber evidence="3 8">4.1.1.15</ecNumber>
    </recommendedName>
</protein>
<evidence type="ECO:0000256" key="7">
    <source>
        <dbReference type="RuleBase" id="RU000382"/>
    </source>
</evidence>
<dbReference type="EMBL" id="CP015056">
    <property type="protein sequence ID" value="QGN15566.1"/>
    <property type="molecule type" value="Genomic_DNA"/>
</dbReference>
<sequence>MLHKELDVEESKRFFHHSHGPMKGDPDGFGLLPDGSRVQSVKDTRVDKYSVPNKGLHDENVYNLIKNELRLDGNPVLNLASFVNTFTDDFAQRLIDENLNKNLADNDEYPQLIHMNERCIAMLARLWQADTTRDKPLGCATTGSSEAIMLGGLAMKRQWEKKMKAAQKPITKPNIVMSSACQVALEKFARYFDVECRLVPVDTEYGYHLNPNKLWDYVNENTIGIFVILGTTYTGHLENVEEVGKVLDQIEAQNPEWSNKNIPIHVDGASGGFIVPFAFTESQMAKYGLGRWGFNHPRVVSINTSGHKFGLTTPGLGWIVWKNDEYLLPELRFKLKYLGGIEETFNLNFSRPGFQVIHQYYNFLTLGKQGYYEKFNQSIFVARSFAWKLLRDPDLKDIFEVVSCLHEKMNSSTIANSIDDYWESPHQFKPGIPLCAFKLSEKFKAEHPEIPQSIISTLLRQKGWIIPNYPLPQSTDGSDKKEVLRVVFRIEMKLDMCLLLVQDIFAIIEKLIKSYEYLNIHSTNNNHAVFKILSTLSNADMDAVIQDLSEIEIEKQKHVKKNYRGTC</sequence>
<comment type="cofactor">
    <cofactor evidence="1 7">
        <name>pyridoxal 5'-phosphate</name>
        <dbReference type="ChEBI" id="CHEBI:597326"/>
    </cofactor>
</comment>
<dbReference type="NCBIfam" id="TIGR01788">
    <property type="entry name" value="Glu-decarb-GAD"/>
    <property type="match status" value="1"/>
</dbReference>
<dbReference type="PANTHER" id="PTHR43321:SF3">
    <property type="entry name" value="GLUTAMATE DECARBOXYLASE"/>
    <property type="match status" value="1"/>
</dbReference>
<dbReference type="Gene3D" id="3.90.1150.160">
    <property type="match status" value="1"/>
</dbReference>
<dbReference type="InterPro" id="IPR002129">
    <property type="entry name" value="PyrdxlP-dep_de-COase"/>
</dbReference>
<dbReference type="SUPFAM" id="SSF53383">
    <property type="entry name" value="PLP-dependent transferases"/>
    <property type="match status" value="1"/>
</dbReference>
<reference evidence="9 10" key="1">
    <citation type="submission" date="2016-03" db="EMBL/GenBank/DDBJ databases">
        <title>How can Kluyveromyces marxianus grow so fast - potential evolutionary course in Saccharomyces Complex revealed by comparative genomics.</title>
        <authorList>
            <person name="Mo W."/>
            <person name="Lu W."/>
            <person name="Yang X."/>
            <person name="Qi J."/>
            <person name="Lv H."/>
        </authorList>
    </citation>
    <scope>NUCLEOTIDE SEQUENCE [LARGE SCALE GENOMIC DNA]</scope>
    <source>
        <strain evidence="9 10">FIM1</strain>
    </source>
</reference>
<dbReference type="InterPro" id="IPR015424">
    <property type="entry name" value="PyrdxlP-dep_Trfase"/>
</dbReference>
<proteinExistence type="inferred from homology"/>
<keyword evidence="10" id="KW-1185">Reference proteome</keyword>
<keyword evidence="4 7" id="KW-0663">Pyridoxal phosphate</keyword>
<dbReference type="InterPro" id="IPR015421">
    <property type="entry name" value="PyrdxlP-dep_Trfase_major"/>
</dbReference>
<evidence type="ECO:0000256" key="1">
    <source>
        <dbReference type="ARBA" id="ARBA00001933"/>
    </source>
</evidence>
<evidence type="ECO:0000313" key="10">
    <source>
        <dbReference type="Proteomes" id="UP000422736"/>
    </source>
</evidence>
<keyword evidence="8" id="KW-0210">Decarboxylase</keyword>
<comment type="similarity">
    <text evidence="2 7">Belongs to the group II decarboxylase family.</text>
</comment>
<dbReference type="Proteomes" id="UP000422736">
    <property type="component" value="Chromosome 3"/>
</dbReference>
<evidence type="ECO:0000256" key="5">
    <source>
        <dbReference type="ARBA" id="ARBA00023239"/>
    </source>
</evidence>
<comment type="catalytic activity">
    <reaction evidence="6 8">
        <text>L-glutamate + H(+) = 4-aminobutanoate + CO2</text>
        <dbReference type="Rhea" id="RHEA:17785"/>
        <dbReference type="ChEBI" id="CHEBI:15378"/>
        <dbReference type="ChEBI" id="CHEBI:16526"/>
        <dbReference type="ChEBI" id="CHEBI:29985"/>
        <dbReference type="ChEBI" id="CHEBI:59888"/>
        <dbReference type="EC" id="4.1.1.15"/>
    </reaction>
</comment>
<dbReference type="EC" id="4.1.1.15" evidence="3 8"/>
<evidence type="ECO:0000256" key="2">
    <source>
        <dbReference type="ARBA" id="ARBA00009533"/>
    </source>
</evidence>
<dbReference type="Pfam" id="PF00282">
    <property type="entry name" value="Pyridoxal_deC"/>
    <property type="match status" value="1"/>
</dbReference>
<gene>
    <name evidence="9" type="primary">GAD1</name>
    <name evidence="9" type="ORF">FIM1_2257</name>
</gene>
<evidence type="ECO:0000256" key="6">
    <source>
        <dbReference type="ARBA" id="ARBA00048868"/>
    </source>
</evidence>
<evidence type="ECO:0000256" key="3">
    <source>
        <dbReference type="ARBA" id="ARBA00012421"/>
    </source>
</evidence>
<dbReference type="PANTHER" id="PTHR43321">
    <property type="entry name" value="GLUTAMATE DECARBOXYLASE"/>
    <property type="match status" value="1"/>
</dbReference>
<dbReference type="InterPro" id="IPR010107">
    <property type="entry name" value="Glutamate_decarboxylase"/>
</dbReference>
<organism evidence="9 10">
    <name type="scientific">Kluyveromyces marxianus</name>
    <name type="common">Yeast</name>
    <name type="synonym">Candida kefyr</name>
    <dbReference type="NCBI Taxonomy" id="4911"/>
    <lineage>
        <taxon>Eukaryota</taxon>
        <taxon>Fungi</taxon>
        <taxon>Dikarya</taxon>
        <taxon>Ascomycota</taxon>
        <taxon>Saccharomycotina</taxon>
        <taxon>Saccharomycetes</taxon>
        <taxon>Saccharomycetales</taxon>
        <taxon>Saccharomycetaceae</taxon>
        <taxon>Kluyveromyces</taxon>
    </lineage>
</organism>
<keyword evidence="5 7" id="KW-0456">Lyase</keyword>
<evidence type="ECO:0000256" key="8">
    <source>
        <dbReference type="RuleBase" id="RU361171"/>
    </source>
</evidence>
<accession>A0ABX6ETJ8</accession>
<name>A0ABX6ETJ8_KLUMA</name>
<dbReference type="Gene3D" id="4.10.280.50">
    <property type="match status" value="1"/>
</dbReference>
<evidence type="ECO:0000256" key="4">
    <source>
        <dbReference type="ARBA" id="ARBA00022898"/>
    </source>
</evidence>
<dbReference type="Gene3D" id="3.40.640.10">
    <property type="entry name" value="Type I PLP-dependent aspartate aminotransferase-like (Major domain)"/>
    <property type="match status" value="1"/>
</dbReference>
<evidence type="ECO:0000313" key="9">
    <source>
        <dbReference type="EMBL" id="QGN15566.1"/>
    </source>
</evidence>